<proteinExistence type="predicted"/>
<feature type="region of interest" description="Disordered" evidence="1">
    <location>
        <begin position="1"/>
        <end position="37"/>
    </location>
</feature>
<evidence type="ECO:0000313" key="2">
    <source>
        <dbReference type="EMBL" id="OAE33731.1"/>
    </source>
</evidence>
<name>A0A176WM51_MARPO</name>
<keyword evidence="3" id="KW-1185">Reference proteome</keyword>
<dbReference type="EMBL" id="LVLJ01000572">
    <property type="protein sequence ID" value="OAE33731.1"/>
    <property type="molecule type" value="Genomic_DNA"/>
</dbReference>
<organism evidence="2 3">
    <name type="scientific">Marchantia polymorpha subsp. ruderalis</name>
    <dbReference type="NCBI Taxonomy" id="1480154"/>
    <lineage>
        <taxon>Eukaryota</taxon>
        <taxon>Viridiplantae</taxon>
        <taxon>Streptophyta</taxon>
        <taxon>Embryophyta</taxon>
        <taxon>Marchantiophyta</taxon>
        <taxon>Marchantiopsida</taxon>
        <taxon>Marchantiidae</taxon>
        <taxon>Marchantiales</taxon>
        <taxon>Marchantiaceae</taxon>
        <taxon>Marchantia</taxon>
    </lineage>
</organism>
<accession>A0A176WM51</accession>
<dbReference type="Proteomes" id="UP000077202">
    <property type="component" value="Unassembled WGS sequence"/>
</dbReference>
<evidence type="ECO:0000256" key="1">
    <source>
        <dbReference type="SAM" id="MobiDB-lite"/>
    </source>
</evidence>
<reference evidence="2" key="1">
    <citation type="submission" date="2016-03" db="EMBL/GenBank/DDBJ databases">
        <title>Mechanisms controlling the formation of the plant cell surface in tip-growing cells are functionally conserved among land plants.</title>
        <authorList>
            <person name="Honkanen S."/>
            <person name="Jones V.A."/>
            <person name="Morieri G."/>
            <person name="Champion C."/>
            <person name="Hetherington A.J."/>
            <person name="Kelly S."/>
            <person name="Saint-Marcoux D."/>
            <person name="Proust H."/>
            <person name="Prescott H."/>
            <person name="Dolan L."/>
        </authorList>
    </citation>
    <scope>NUCLEOTIDE SEQUENCE [LARGE SCALE GENOMIC DNA]</scope>
    <source>
        <tissue evidence="2">Whole gametophyte</tissue>
    </source>
</reference>
<comment type="caution">
    <text evidence="2">The sequence shown here is derived from an EMBL/GenBank/DDBJ whole genome shotgun (WGS) entry which is preliminary data.</text>
</comment>
<protein>
    <submittedName>
        <fullName evidence="2">Uncharacterized protein</fullName>
    </submittedName>
</protein>
<sequence>MRGGWPIRRPKAGAGQRRTGNAKCRLTDQRQEPWGEAKGAGAAAAQTLERVEGIARRNVLGSVDVGLGS</sequence>
<evidence type="ECO:0000313" key="3">
    <source>
        <dbReference type="Proteomes" id="UP000077202"/>
    </source>
</evidence>
<feature type="compositionally biased region" description="Basic and acidic residues" evidence="1">
    <location>
        <begin position="25"/>
        <end position="35"/>
    </location>
</feature>
<dbReference type="AlphaFoldDB" id="A0A176WM51"/>
<gene>
    <name evidence="2" type="ORF">AXG93_2884s1030</name>
</gene>